<dbReference type="AlphaFoldDB" id="A0A3E3AHU1"/>
<dbReference type="GO" id="GO:0003723">
    <property type="term" value="F:RNA binding"/>
    <property type="evidence" value="ECO:0007669"/>
    <property type="project" value="InterPro"/>
</dbReference>
<dbReference type="SUPFAM" id="SSF63520">
    <property type="entry name" value="PTS-regulatory domain, PRD"/>
    <property type="match status" value="2"/>
</dbReference>
<feature type="domain" description="PRD" evidence="2">
    <location>
        <begin position="170"/>
        <end position="274"/>
    </location>
</feature>
<gene>
    <name evidence="3" type="ORF">DXB93_11685</name>
</gene>
<dbReference type="PROSITE" id="PS51372">
    <property type="entry name" value="PRD_2"/>
    <property type="match status" value="2"/>
</dbReference>
<dbReference type="GO" id="GO:0006355">
    <property type="term" value="P:regulation of DNA-templated transcription"/>
    <property type="evidence" value="ECO:0007669"/>
    <property type="project" value="InterPro"/>
</dbReference>
<dbReference type="RefSeq" id="WP_003535245.1">
    <property type="nucleotide sequence ID" value="NZ_BAABXX010000001.1"/>
</dbReference>
<dbReference type="Pfam" id="PF03123">
    <property type="entry name" value="CAT_RBD"/>
    <property type="match status" value="1"/>
</dbReference>
<dbReference type="SUPFAM" id="SSF50151">
    <property type="entry name" value="SacY-like RNA-binding domain"/>
    <property type="match status" value="1"/>
</dbReference>
<comment type="caution">
    <text evidence="3">The sequence shown here is derived from an EMBL/GenBank/DDBJ whole genome shotgun (WGS) entry which is preliminary data.</text>
</comment>
<dbReference type="InterPro" id="IPR036650">
    <property type="entry name" value="CAT_RNA-bd_dom_sf"/>
</dbReference>
<dbReference type="Gene3D" id="2.30.24.10">
    <property type="entry name" value="CAT RNA-binding domain"/>
    <property type="match status" value="1"/>
</dbReference>
<name>A0A3E3AHU1_9FIRM</name>
<dbReference type="InterPro" id="IPR011608">
    <property type="entry name" value="PRD"/>
</dbReference>
<dbReference type="PANTHER" id="PTHR30185">
    <property type="entry name" value="CRYPTIC BETA-GLUCOSIDE BGL OPERON ANTITERMINATOR"/>
    <property type="match status" value="1"/>
</dbReference>
<feature type="domain" description="PRD" evidence="2">
    <location>
        <begin position="66"/>
        <end position="169"/>
    </location>
</feature>
<dbReference type="SMART" id="SM01061">
    <property type="entry name" value="CAT_RBD"/>
    <property type="match status" value="1"/>
</dbReference>
<evidence type="ECO:0000259" key="2">
    <source>
        <dbReference type="PROSITE" id="PS51372"/>
    </source>
</evidence>
<sequence length="274" mass="31713">MYKIIKVLNNNTILACNETEEVIIMYKGIGFSKKVDDYFEVPRNAKKFLMQKGYKAKSGSNDIINYIDPVYLEIASEIIRLIIEKFGKIDNDILLPLADHIYFAIKRMDENIMPLNPFINDIRLLFPDEYEVALEGREVINKFISRMINDDEVGFITLHIHSAISSNQVAESMEATRIIHESIIKLENDLNIVIDIQSVSYARLMNHIKFLILRLNKNEELQMDISEFTKDKFPFAYEQASNMCEALSKVLKKKLPETEVGYLALHLERILSSI</sequence>
<evidence type="ECO:0000313" key="3">
    <source>
        <dbReference type="EMBL" id="RGD84011.1"/>
    </source>
</evidence>
<dbReference type="InterPro" id="IPR050661">
    <property type="entry name" value="BglG_antiterminators"/>
</dbReference>
<dbReference type="InterPro" id="IPR004341">
    <property type="entry name" value="CAT_RNA-bd_dom"/>
</dbReference>
<dbReference type="GeneID" id="64197278"/>
<reference evidence="3 4" key="1">
    <citation type="submission" date="2018-08" db="EMBL/GenBank/DDBJ databases">
        <title>A genome reference for cultivated species of the human gut microbiota.</title>
        <authorList>
            <person name="Zou Y."/>
            <person name="Xue W."/>
            <person name="Luo G."/>
        </authorList>
    </citation>
    <scope>NUCLEOTIDE SEQUENCE [LARGE SCALE GENOMIC DNA]</scope>
    <source>
        <strain evidence="3 4">OM06-4</strain>
    </source>
</reference>
<dbReference type="Gene3D" id="1.10.1790.10">
    <property type="entry name" value="PRD domain"/>
    <property type="match status" value="2"/>
</dbReference>
<protein>
    <submittedName>
        <fullName evidence="3">PRD domain-containing protein</fullName>
    </submittedName>
</protein>
<dbReference type="PANTHER" id="PTHR30185:SF16">
    <property type="entry name" value="PROTEIN GLCT"/>
    <property type="match status" value="1"/>
</dbReference>
<proteinExistence type="predicted"/>
<dbReference type="Pfam" id="PF00874">
    <property type="entry name" value="PRD"/>
    <property type="match status" value="2"/>
</dbReference>
<dbReference type="Proteomes" id="UP000261032">
    <property type="component" value="Unassembled WGS sequence"/>
</dbReference>
<keyword evidence="1" id="KW-0677">Repeat</keyword>
<dbReference type="InterPro" id="IPR036634">
    <property type="entry name" value="PRD_sf"/>
</dbReference>
<organism evidence="3 4">
    <name type="scientific">Thomasclavelia ramosa</name>
    <dbReference type="NCBI Taxonomy" id="1547"/>
    <lineage>
        <taxon>Bacteria</taxon>
        <taxon>Bacillati</taxon>
        <taxon>Bacillota</taxon>
        <taxon>Erysipelotrichia</taxon>
        <taxon>Erysipelotrichales</taxon>
        <taxon>Coprobacillaceae</taxon>
        <taxon>Thomasclavelia</taxon>
    </lineage>
</organism>
<accession>A0A3E3AHU1</accession>
<evidence type="ECO:0000256" key="1">
    <source>
        <dbReference type="ARBA" id="ARBA00022737"/>
    </source>
</evidence>
<dbReference type="EMBL" id="QUSL01000019">
    <property type="protein sequence ID" value="RGD84011.1"/>
    <property type="molecule type" value="Genomic_DNA"/>
</dbReference>
<evidence type="ECO:0000313" key="4">
    <source>
        <dbReference type="Proteomes" id="UP000261032"/>
    </source>
</evidence>